<gene>
    <name evidence="1" type="ORF">MKAN_01725</name>
</gene>
<dbReference type="KEGG" id="mkn:MKAN_01725"/>
<evidence type="ECO:0000313" key="2">
    <source>
        <dbReference type="Proteomes" id="UP000017786"/>
    </source>
</evidence>
<dbReference type="AlphaFoldDB" id="U5X0R7"/>
<dbReference type="Proteomes" id="UP000017786">
    <property type="component" value="Chromosome"/>
</dbReference>
<organism evidence="1 2">
    <name type="scientific">Mycobacterium kansasii ATCC 12478</name>
    <dbReference type="NCBI Taxonomy" id="557599"/>
    <lineage>
        <taxon>Bacteria</taxon>
        <taxon>Bacillati</taxon>
        <taxon>Actinomycetota</taxon>
        <taxon>Actinomycetes</taxon>
        <taxon>Mycobacteriales</taxon>
        <taxon>Mycobacteriaceae</taxon>
        <taxon>Mycobacterium</taxon>
    </lineage>
</organism>
<dbReference type="EMBL" id="CP006835">
    <property type="protein sequence ID" value="AGZ53930.1"/>
    <property type="molecule type" value="Genomic_DNA"/>
</dbReference>
<protein>
    <submittedName>
        <fullName evidence="1">Uncharacterized protein</fullName>
    </submittedName>
</protein>
<dbReference type="HOGENOM" id="CLU_3397479_0_0_11"/>
<reference evidence="1 2" key="1">
    <citation type="submission" date="2013-10" db="EMBL/GenBank/DDBJ databases">
        <title>Genome sequence of Mycobacterium kansasii.</title>
        <authorList>
            <consortium name="McGill University Mycobacterium genome consortium"/>
            <person name="Veyrier F.J."/>
            <person name="Behr M.A."/>
        </authorList>
    </citation>
    <scope>NUCLEOTIDE SEQUENCE [LARGE SCALE GENOMIC DNA]</scope>
    <source>
        <strain evidence="1 2">ATCC 12478</strain>
    </source>
</reference>
<accession>U5X0R7</accession>
<name>U5X0R7_MYCKA</name>
<proteinExistence type="predicted"/>
<sequence>MSVSRGVHQVVGFQSVQRVVEFDAQRIGCLA</sequence>
<evidence type="ECO:0000313" key="1">
    <source>
        <dbReference type="EMBL" id="AGZ53930.1"/>
    </source>
</evidence>